<organism evidence="6 7">
    <name type="scientific">Plectus sambesii</name>
    <dbReference type="NCBI Taxonomy" id="2011161"/>
    <lineage>
        <taxon>Eukaryota</taxon>
        <taxon>Metazoa</taxon>
        <taxon>Ecdysozoa</taxon>
        <taxon>Nematoda</taxon>
        <taxon>Chromadorea</taxon>
        <taxon>Plectida</taxon>
        <taxon>Plectina</taxon>
        <taxon>Plectoidea</taxon>
        <taxon>Plectidae</taxon>
        <taxon>Plectus</taxon>
    </lineage>
</organism>
<dbReference type="InterPro" id="IPR003959">
    <property type="entry name" value="ATPase_AAA_core"/>
</dbReference>
<evidence type="ECO:0000256" key="3">
    <source>
        <dbReference type="SAM" id="MobiDB-lite"/>
    </source>
</evidence>
<evidence type="ECO:0000313" key="6">
    <source>
        <dbReference type="Proteomes" id="UP000887566"/>
    </source>
</evidence>
<dbReference type="Proteomes" id="UP000887566">
    <property type="component" value="Unplaced"/>
</dbReference>
<dbReference type="FunFam" id="1.10.8.60:FF:000002">
    <property type="entry name" value="ATP-dependent Clp protease ATP-binding subunit ClpX"/>
    <property type="match status" value="1"/>
</dbReference>
<feature type="region of interest" description="Disordered" evidence="3">
    <location>
        <begin position="498"/>
        <end position="518"/>
    </location>
</feature>
<dbReference type="InterPro" id="IPR050052">
    <property type="entry name" value="ATP-dep_Clp_protease_ClpX"/>
</dbReference>
<dbReference type="InterPro" id="IPR019489">
    <property type="entry name" value="Clp_ATPase_C"/>
</dbReference>
<dbReference type="Pfam" id="PF07724">
    <property type="entry name" value="AAA_2"/>
    <property type="match status" value="1"/>
</dbReference>
<dbReference type="Gene3D" id="1.10.8.60">
    <property type="match status" value="1"/>
</dbReference>
<dbReference type="SUPFAM" id="SSF52540">
    <property type="entry name" value="P-loop containing nucleoside triphosphate hydrolases"/>
    <property type="match status" value="1"/>
</dbReference>
<dbReference type="PANTHER" id="PTHR48102:SF10">
    <property type="entry name" value="ATP-DEPENDENT CLP PROTEASE ATP-BINDING SUBUNIT CLPX"/>
    <property type="match status" value="1"/>
</dbReference>
<evidence type="ECO:0000313" key="7">
    <source>
        <dbReference type="WBParaSite" id="PSAMB.scaffold8443size6226.g31405.t1"/>
    </source>
</evidence>
<dbReference type="Pfam" id="PF10431">
    <property type="entry name" value="ClpB_D2-small"/>
    <property type="match status" value="1"/>
</dbReference>
<dbReference type="Gene3D" id="3.40.50.300">
    <property type="entry name" value="P-loop containing nucleotide triphosphate hydrolases"/>
    <property type="match status" value="1"/>
</dbReference>
<reference evidence="7" key="1">
    <citation type="submission" date="2022-11" db="UniProtKB">
        <authorList>
            <consortium name="WormBaseParasite"/>
        </authorList>
    </citation>
    <scope>IDENTIFICATION</scope>
</reference>
<dbReference type="InterPro" id="IPR003593">
    <property type="entry name" value="AAA+_ATPase"/>
</dbReference>
<dbReference type="SMART" id="SM01086">
    <property type="entry name" value="ClpB_D2-small"/>
    <property type="match status" value="1"/>
</dbReference>
<dbReference type="AlphaFoldDB" id="A0A914XG85"/>
<evidence type="ECO:0000259" key="4">
    <source>
        <dbReference type="SMART" id="SM00382"/>
    </source>
</evidence>
<sequence length="518" mass="57351">MTYVDTFVETTRFITCDSCKQVSVVLQDVSDARKPPVVKPVEERKMPPFPREISAYLDKFVVGQNVAKKTLSVAIYQHYKRLRSNAEDAAEKANDGKQVVGAVPVANGDYRVQSFRIDSLNRPTVGHQPDYYGVGQFGPPSNEYYELPNGMQAYPRARVTAPRPTPEVLKPLSIDAAETGVRLEKSNILLLGPSGVGKTYMTKMLARVLDVPFAMCDCTSLTQAGYVGDDVETVIQKLLQSADGNVERAQRGIVFLDEIDKIGAASGFHSHGYRDVSGEGVQQALLKIVEGTVVTVKMPSTGRKTMSMGGAENVQIDTTDILFIGSGAFNSLDNIVARRLNRKTLGFGSHSEENDMRITSDDKDERQVNKKRDKLLTSTEQGDLIAFGLVPEFVGRFPVIVPFHSLDYGMLVRVLTEPRNSLLAQVKRQFEIENVHLHFSDEALQEVAKQALQRKTGARALRSILEKTLLDAHYDVPGTNINSVTITGEVVRGEKTYEYTRKDASEEDQEADRAERSV</sequence>
<keyword evidence="1" id="KW-0547">Nucleotide-binding</keyword>
<name>A0A914XG85_9BILA</name>
<dbReference type="GO" id="GO:0005524">
    <property type="term" value="F:ATP binding"/>
    <property type="evidence" value="ECO:0007669"/>
    <property type="project" value="UniProtKB-KW"/>
</dbReference>
<protein>
    <submittedName>
        <fullName evidence="7">Uncharacterized protein</fullName>
    </submittedName>
</protein>
<evidence type="ECO:0000259" key="5">
    <source>
        <dbReference type="SMART" id="SM01086"/>
    </source>
</evidence>
<dbReference type="GO" id="GO:0016887">
    <property type="term" value="F:ATP hydrolysis activity"/>
    <property type="evidence" value="ECO:0007669"/>
    <property type="project" value="InterPro"/>
</dbReference>
<keyword evidence="6" id="KW-1185">Reference proteome</keyword>
<feature type="domain" description="Clp ATPase C-terminal" evidence="5">
    <location>
        <begin position="406"/>
        <end position="497"/>
    </location>
</feature>
<dbReference type="GO" id="GO:0005759">
    <property type="term" value="C:mitochondrial matrix"/>
    <property type="evidence" value="ECO:0007669"/>
    <property type="project" value="TreeGrafter"/>
</dbReference>
<proteinExistence type="predicted"/>
<evidence type="ECO:0000256" key="1">
    <source>
        <dbReference type="ARBA" id="ARBA00022741"/>
    </source>
</evidence>
<dbReference type="CDD" id="cd19497">
    <property type="entry name" value="RecA-like_ClpX"/>
    <property type="match status" value="1"/>
</dbReference>
<dbReference type="WBParaSite" id="PSAMB.scaffold8443size6226.g31405.t1">
    <property type="protein sequence ID" value="PSAMB.scaffold8443size6226.g31405.t1"/>
    <property type="gene ID" value="PSAMB.scaffold8443size6226.g31405"/>
</dbReference>
<evidence type="ECO:0000256" key="2">
    <source>
        <dbReference type="ARBA" id="ARBA00022840"/>
    </source>
</evidence>
<dbReference type="NCBIfam" id="NF003745">
    <property type="entry name" value="PRK05342.1"/>
    <property type="match status" value="1"/>
</dbReference>
<dbReference type="SMART" id="SM00382">
    <property type="entry name" value="AAA"/>
    <property type="match status" value="1"/>
</dbReference>
<accession>A0A914XG85</accession>
<feature type="domain" description="AAA+ ATPase" evidence="4">
    <location>
        <begin position="184"/>
        <end position="350"/>
    </location>
</feature>
<dbReference type="GO" id="GO:0051603">
    <property type="term" value="P:proteolysis involved in protein catabolic process"/>
    <property type="evidence" value="ECO:0007669"/>
    <property type="project" value="TreeGrafter"/>
</dbReference>
<dbReference type="PANTHER" id="PTHR48102">
    <property type="entry name" value="ATP-DEPENDENT CLP PROTEASE ATP-BINDING SUBUNIT CLPX-LIKE, MITOCHONDRIAL-RELATED"/>
    <property type="match status" value="1"/>
</dbReference>
<keyword evidence="2" id="KW-0067">ATP-binding</keyword>
<dbReference type="InterPro" id="IPR027417">
    <property type="entry name" value="P-loop_NTPase"/>
</dbReference>